<dbReference type="KEGG" id="rli:RLO149_c030000"/>
<evidence type="ECO:0000313" key="2">
    <source>
        <dbReference type="Proteomes" id="UP000001353"/>
    </source>
</evidence>
<proteinExistence type="predicted"/>
<dbReference type="STRING" id="391595.RLO149_c030000"/>
<name>F7ZI06_ROSLO</name>
<protein>
    <submittedName>
        <fullName evidence="1">Uncharacterized protein</fullName>
    </submittedName>
</protein>
<accession>F7ZI06</accession>
<keyword evidence="2" id="KW-1185">Reference proteome</keyword>
<gene>
    <name evidence="1" type="ordered locus">RLO149_c030000</name>
</gene>
<dbReference type="Proteomes" id="UP000001353">
    <property type="component" value="Chromosome"/>
</dbReference>
<organism evidence="1 2">
    <name type="scientific">Roseobacter litoralis (strain ATCC 49566 / DSM 6996 / JCM 21268 / NBRC 15278 / OCh 149)</name>
    <dbReference type="NCBI Taxonomy" id="391595"/>
    <lineage>
        <taxon>Bacteria</taxon>
        <taxon>Pseudomonadati</taxon>
        <taxon>Pseudomonadota</taxon>
        <taxon>Alphaproteobacteria</taxon>
        <taxon>Rhodobacterales</taxon>
        <taxon>Roseobacteraceae</taxon>
        <taxon>Roseobacter</taxon>
    </lineage>
</organism>
<dbReference type="AlphaFoldDB" id="F7ZI06"/>
<evidence type="ECO:0000313" key="1">
    <source>
        <dbReference type="EMBL" id="AEI94956.1"/>
    </source>
</evidence>
<sequence>MIFCAEHGTAGDTAGPSGHDADCALNAGNLRAVSANSAIHMSVRTWASGMYGPCFFLPLS</sequence>
<dbReference type="HOGENOM" id="CLU_2938909_0_0_5"/>
<dbReference type="EMBL" id="CP002623">
    <property type="protein sequence ID" value="AEI94956.1"/>
    <property type="molecule type" value="Genomic_DNA"/>
</dbReference>
<reference evidence="1 2" key="1">
    <citation type="journal article" date="2011" name="BMC Genomics">
        <title>Comparative genome analysis and genome-guided physiological analysis of Roseobacter litoralis.</title>
        <authorList>
            <person name="Kalhoefer D."/>
            <person name="Thole S."/>
            <person name="Voget S."/>
            <person name="Lehmann R."/>
            <person name="Liesegang H."/>
            <person name="Wollher A."/>
            <person name="Daniel R."/>
            <person name="Simon M."/>
            <person name="Brinkhoff T."/>
        </authorList>
    </citation>
    <scope>NUCLEOTIDE SEQUENCE [LARGE SCALE GENOMIC DNA]</scope>
    <source>
        <strain evidence="2">ATCC 49566 / DSM 6996 / JCM 21268 / NBRC 15278 / OCh 149</strain>
    </source>
</reference>